<keyword evidence="5" id="KW-1185">Reference proteome</keyword>
<dbReference type="InterPro" id="IPR051147">
    <property type="entry name" value="CFAP_domain-containing"/>
</dbReference>
<reference evidence="4" key="1">
    <citation type="submission" date="2019-11" db="EMBL/GenBank/DDBJ databases">
        <title>Leishmania tarentolae CDS.</title>
        <authorList>
            <person name="Goto Y."/>
            <person name="Yamagishi J."/>
        </authorList>
    </citation>
    <scope>NUCLEOTIDE SEQUENCE [LARGE SCALE GENOMIC DNA]</scope>
    <source>
        <strain evidence="4">Parrot Tar II</strain>
    </source>
</reference>
<dbReference type="Proteomes" id="UP000419144">
    <property type="component" value="Unassembled WGS sequence"/>
</dbReference>
<dbReference type="GO" id="GO:0005856">
    <property type="term" value="C:cytoskeleton"/>
    <property type="evidence" value="ECO:0007669"/>
    <property type="project" value="UniProtKB-ARBA"/>
</dbReference>
<comment type="caution">
    <text evidence="4">The sequence shown here is derived from an EMBL/GenBank/DDBJ whole genome shotgun (WGS) entry which is preliminary data.</text>
</comment>
<evidence type="ECO:0000259" key="3">
    <source>
        <dbReference type="Pfam" id="PF13863"/>
    </source>
</evidence>
<dbReference type="EMBL" id="BLBS01000017">
    <property type="protein sequence ID" value="GET86868.1"/>
    <property type="molecule type" value="Genomic_DNA"/>
</dbReference>
<dbReference type="AlphaFoldDB" id="A0A640KC44"/>
<proteinExistence type="predicted"/>
<feature type="coiled-coil region" evidence="2">
    <location>
        <begin position="55"/>
        <end position="86"/>
    </location>
</feature>
<feature type="domain" description="DUF4200" evidence="3">
    <location>
        <begin position="59"/>
        <end position="172"/>
    </location>
</feature>
<dbReference type="OrthoDB" id="10264298at2759"/>
<evidence type="ECO:0000313" key="4">
    <source>
        <dbReference type="EMBL" id="GET86868.1"/>
    </source>
</evidence>
<evidence type="ECO:0000256" key="2">
    <source>
        <dbReference type="SAM" id="Coils"/>
    </source>
</evidence>
<protein>
    <recommendedName>
        <fullName evidence="3">DUF4200 domain-containing protein</fullName>
    </recommendedName>
</protein>
<evidence type="ECO:0000313" key="5">
    <source>
        <dbReference type="Proteomes" id="UP000419144"/>
    </source>
</evidence>
<accession>A0A640KC44</accession>
<keyword evidence="1 2" id="KW-0175">Coiled coil</keyword>
<evidence type="ECO:0000256" key="1">
    <source>
        <dbReference type="ARBA" id="ARBA00023054"/>
    </source>
</evidence>
<dbReference type="InterPro" id="IPR025252">
    <property type="entry name" value="DUF4200"/>
</dbReference>
<dbReference type="PANTHER" id="PTHR21683:SF2">
    <property type="entry name" value="COILED-COIL DOMAIN-CONTAINING PROTEIN 42 LIKE-2-LIKE"/>
    <property type="match status" value="1"/>
</dbReference>
<sequence>MHLCAYARLCAAPQADAPSRELPSPYHLHRPTQAYTDIHTDTPRMSNALDSITAATRLRRAELDVQRELEAKREEYNKRMSQVKEGEAQLAADRADLQDTLVQYYKFIQENEIKRSRAMRKVAMEEKQRKEREAYIAHLEQRLEALEFKRDGMKRQYKELEKYQTFLEEVLSRNDGDEYQEPRDIMKRWMTLCDNTSVLQARKTQLEEDLLRTRSSLNLARQRRSTENIALQNQLNEMQMSLESLQKAIKTKQDKLDRMIKQKSSTTRTVSHVSMATSNLYDRCVSWVCDYSGRGKVETQRNNVLHQLHVICDCLEDFQIIIMQHQEQQRQVAAQQAALAAAQQAAAATQQSASAKTS</sequence>
<gene>
    <name evidence="4" type="ORF">LtaPh_1302300</name>
</gene>
<dbReference type="Pfam" id="PF13863">
    <property type="entry name" value="DUF4200"/>
    <property type="match status" value="1"/>
</dbReference>
<feature type="coiled-coil region" evidence="2">
    <location>
        <begin position="113"/>
        <end position="163"/>
    </location>
</feature>
<dbReference type="PANTHER" id="PTHR21683">
    <property type="entry name" value="COILED-COIL DOMAIN-CONTAINING PROTEIN 42 LIKE-2-LIKE-RELATED"/>
    <property type="match status" value="1"/>
</dbReference>
<name>A0A640KC44_LEITA</name>
<feature type="coiled-coil region" evidence="2">
    <location>
        <begin position="228"/>
        <end position="262"/>
    </location>
</feature>
<organism evidence="4 5">
    <name type="scientific">Leishmania tarentolae</name>
    <name type="common">Sauroleishmania tarentolae</name>
    <dbReference type="NCBI Taxonomy" id="5689"/>
    <lineage>
        <taxon>Eukaryota</taxon>
        <taxon>Discoba</taxon>
        <taxon>Euglenozoa</taxon>
        <taxon>Kinetoplastea</taxon>
        <taxon>Metakinetoplastina</taxon>
        <taxon>Trypanosomatida</taxon>
        <taxon>Trypanosomatidae</taxon>
        <taxon>Leishmaniinae</taxon>
        <taxon>Leishmania</taxon>
        <taxon>lizard Leishmania</taxon>
    </lineage>
</organism>
<dbReference type="VEuPathDB" id="TriTrypDB:LtaPh_1302300"/>